<evidence type="ECO:0000256" key="1">
    <source>
        <dbReference type="ARBA" id="ARBA00004408"/>
    </source>
</evidence>
<dbReference type="GO" id="GO:0005730">
    <property type="term" value="C:nucleolus"/>
    <property type="evidence" value="ECO:0007669"/>
    <property type="project" value="UniProtKB-SubCell"/>
</dbReference>
<feature type="region of interest" description="Disordered" evidence="11">
    <location>
        <begin position="1"/>
        <end position="37"/>
    </location>
</feature>
<dbReference type="GO" id="GO:0006364">
    <property type="term" value="P:rRNA processing"/>
    <property type="evidence" value="ECO:0007669"/>
    <property type="project" value="UniProtKB-KW"/>
</dbReference>
<sequence>MSEYDKVRTGKLVLKGEKQKGKKRKHKSKTTSDKPTIDKDCIQHGNWWKVSKIEEINGAVAIEFGNHTYVRALDNGLFTLGAPHNEGDGPAPEEILTAVPVNERKIALKSGYNKYLRVEKNGVVTGRSDAIGPMEQWEPVFQDGKIAIQGYNDCFISIREDDDAVVAVTKKAGEENVVQIRSQTVKEVNPLKDVPVEEQGNLTQIELNYVKKFQKFQDKRIKINTGDRKELDVAKDQGKLHETLLDRRSKMKADRTVLGWQS</sequence>
<comment type="similarity">
    <text evidence="4">Belongs to the FRG1 family.</text>
</comment>
<dbReference type="SUPFAM" id="SSF50405">
    <property type="entry name" value="Actin-crosslinking proteins"/>
    <property type="match status" value="1"/>
</dbReference>
<dbReference type="PANTHER" id="PTHR12928">
    <property type="entry name" value="FRG1 PROTEIN"/>
    <property type="match status" value="1"/>
</dbReference>
<evidence type="ECO:0000256" key="4">
    <source>
        <dbReference type="ARBA" id="ARBA00010878"/>
    </source>
</evidence>
<keyword evidence="6" id="KW-0690">Ribosome biogenesis</keyword>
<protein>
    <recommendedName>
        <fullName evidence="10">Protein FRG1 homolog</fullName>
    </recommendedName>
</protein>
<gene>
    <name evidence="12" type="ORF">QE152_g710</name>
</gene>
<dbReference type="GO" id="GO:0051015">
    <property type="term" value="F:actin filament binding"/>
    <property type="evidence" value="ECO:0007669"/>
    <property type="project" value="TreeGrafter"/>
</dbReference>
<dbReference type="InterPro" id="IPR008999">
    <property type="entry name" value="Actin-crosslinking"/>
</dbReference>
<dbReference type="Pfam" id="PF06229">
    <property type="entry name" value="FRG1"/>
    <property type="match status" value="1"/>
</dbReference>
<evidence type="ECO:0000313" key="12">
    <source>
        <dbReference type="EMBL" id="KAK9758601.1"/>
    </source>
</evidence>
<dbReference type="GO" id="GO:0071013">
    <property type="term" value="C:catalytic step 2 spliceosome"/>
    <property type="evidence" value="ECO:0007669"/>
    <property type="project" value="TreeGrafter"/>
</dbReference>
<feature type="compositionally biased region" description="Basic and acidic residues" evidence="11">
    <location>
        <begin position="1"/>
        <end position="19"/>
    </location>
</feature>
<reference evidence="12 13" key="1">
    <citation type="journal article" date="2024" name="BMC Genomics">
        <title>De novo assembly and annotation of Popillia japonica's genome with initial clues to its potential as an invasive pest.</title>
        <authorList>
            <person name="Cucini C."/>
            <person name="Boschi S."/>
            <person name="Funari R."/>
            <person name="Cardaioli E."/>
            <person name="Iannotti N."/>
            <person name="Marturano G."/>
            <person name="Paoli F."/>
            <person name="Bruttini M."/>
            <person name="Carapelli A."/>
            <person name="Frati F."/>
            <person name="Nardi F."/>
        </authorList>
    </citation>
    <scope>NUCLEOTIDE SEQUENCE [LARGE SCALE GENOMIC DNA]</scope>
    <source>
        <strain evidence="12">DMR45628</strain>
    </source>
</reference>
<keyword evidence="8" id="KW-0698">rRNA processing</keyword>
<feature type="compositionally biased region" description="Basic residues" evidence="11">
    <location>
        <begin position="20"/>
        <end position="29"/>
    </location>
</feature>
<keyword evidence="9" id="KW-0539">Nucleus</keyword>
<evidence type="ECO:0000256" key="10">
    <source>
        <dbReference type="ARBA" id="ARBA00072064"/>
    </source>
</evidence>
<evidence type="ECO:0000256" key="7">
    <source>
        <dbReference type="ARBA" id="ARBA00022541"/>
    </source>
</evidence>
<dbReference type="InterPro" id="IPR010414">
    <property type="entry name" value="FRG1"/>
</dbReference>
<keyword evidence="5" id="KW-0963">Cytoplasm</keyword>
<dbReference type="PANTHER" id="PTHR12928:SF0">
    <property type="entry name" value="FSHD REGION GENE 1"/>
    <property type="match status" value="1"/>
</dbReference>
<evidence type="ECO:0000256" key="5">
    <source>
        <dbReference type="ARBA" id="ARBA00022490"/>
    </source>
</evidence>
<organism evidence="12 13">
    <name type="scientific">Popillia japonica</name>
    <name type="common">Japanese beetle</name>
    <dbReference type="NCBI Taxonomy" id="7064"/>
    <lineage>
        <taxon>Eukaryota</taxon>
        <taxon>Metazoa</taxon>
        <taxon>Ecdysozoa</taxon>
        <taxon>Arthropoda</taxon>
        <taxon>Hexapoda</taxon>
        <taxon>Insecta</taxon>
        <taxon>Pterygota</taxon>
        <taxon>Neoptera</taxon>
        <taxon>Endopterygota</taxon>
        <taxon>Coleoptera</taxon>
        <taxon>Polyphaga</taxon>
        <taxon>Scarabaeiformia</taxon>
        <taxon>Scarabaeidae</taxon>
        <taxon>Rutelinae</taxon>
        <taxon>Popillia</taxon>
    </lineage>
</organism>
<evidence type="ECO:0000256" key="8">
    <source>
        <dbReference type="ARBA" id="ARBA00022552"/>
    </source>
</evidence>
<evidence type="ECO:0000256" key="11">
    <source>
        <dbReference type="SAM" id="MobiDB-lite"/>
    </source>
</evidence>
<comment type="subcellular location">
    <subcellularLocation>
        <location evidence="2">Cytoplasm</location>
    </subcellularLocation>
    <subcellularLocation>
        <location evidence="1">Nucleus</location>
        <location evidence="1">Cajal body</location>
    </subcellularLocation>
    <subcellularLocation>
        <location evidence="3">Nucleus</location>
        <location evidence="3">Nucleolus</location>
    </subcellularLocation>
</comment>
<dbReference type="GO" id="GO:0015030">
    <property type="term" value="C:Cajal body"/>
    <property type="evidence" value="ECO:0007669"/>
    <property type="project" value="UniProtKB-SubCell"/>
</dbReference>
<dbReference type="GO" id="GO:0007517">
    <property type="term" value="P:muscle organ development"/>
    <property type="evidence" value="ECO:0007669"/>
    <property type="project" value="UniProtKB-KW"/>
</dbReference>
<dbReference type="Proteomes" id="UP001458880">
    <property type="component" value="Unassembled WGS sequence"/>
</dbReference>
<keyword evidence="7" id="KW-0517">Myogenesis</keyword>
<evidence type="ECO:0000256" key="9">
    <source>
        <dbReference type="ARBA" id="ARBA00023242"/>
    </source>
</evidence>
<keyword evidence="13" id="KW-1185">Reference proteome</keyword>
<comment type="caution">
    <text evidence="12">The sequence shown here is derived from an EMBL/GenBank/DDBJ whole genome shotgun (WGS) entry which is preliminary data.</text>
</comment>
<dbReference type="CDD" id="cd23338">
    <property type="entry name" value="beta-trefoil_FSCN_FRG1"/>
    <property type="match status" value="1"/>
</dbReference>
<evidence type="ECO:0000256" key="6">
    <source>
        <dbReference type="ARBA" id="ARBA00022517"/>
    </source>
</evidence>
<evidence type="ECO:0000313" key="13">
    <source>
        <dbReference type="Proteomes" id="UP001458880"/>
    </source>
</evidence>
<accession>A0AAW1NJV1</accession>
<proteinExistence type="inferred from homology"/>
<dbReference type="Gene3D" id="2.80.10.50">
    <property type="match status" value="1"/>
</dbReference>
<dbReference type="GO" id="GO:0055120">
    <property type="term" value="C:striated muscle dense body"/>
    <property type="evidence" value="ECO:0007669"/>
    <property type="project" value="TreeGrafter"/>
</dbReference>
<evidence type="ECO:0000256" key="3">
    <source>
        <dbReference type="ARBA" id="ARBA00004604"/>
    </source>
</evidence>
<evidence type="ECO:0000256" key="2">
    <source>
        <dbReference type="ARBA" id="ARBA00004496"/>
    </source>
</evidence>
<name>A0AAW1NJV1_POPJA</name>
<dbReference type="FunFam" id="2.80.10.50:FF:000061">
    <property type="entry name" value="Protein FRG1"/>
    <property type="match status" value="1"/>
</dbReference>
<dbReference type="EMBL" id="JASPKY010000003">
    <property type="protein sequence ID" value="KAK9758601.1"/>
    <property type="molecule type" value="Genomic_DNA"/>
</dbReference>
<dbReference type="AlphaFoldDB" id="A0AAW1NJV1"/>